<evidence type="ECO:0000313" key="3">
    <source>
        <dbReference type="EMBL" id="SFH53583.1"/>
    </source>
</evidence>
<evidence type="ECO:0000313" key="4">
    <source>
        <dbReference type="Proteomes" id="UP000199518"/>
    </source>
</evidence>
<gene>
    <name evidence="3" type="ORF">SAMN05421753_10161</name>
</gene>
<feature type="compositionally biased region" description="Basic and acidic residues" evidence="1">
    <location>
        <begin position="181"/>
        <end position="193"/>
    </location>
</feature>
<name>A0A1I3AU96_9PLAN</name>
<evidence type="ECO:0008006" key="5">
    <source>
        <dbReference type="Google" id="ProtNLM"/>
    </source>
</evidence>
<feature type="signal peptide" evidence="2">
    <location>
        <begin position="1"/>
        <end position="22"/>
    </location>
</feature>
<dbReference type="STRING" id="1576369.SAMN05421753_10161"/>
<proteinExistence type="predicted"/>
<dbReference type="Proteomes" id="UP000199518">
    <property type="component" value="Unassembled WGS sequence"/>
</dbReference>
<feature type="chain" id="PRO_5011767544" description="DUF4398 domain-containing protein" evidence="2">
    <location>
        <begin position="23"/>
        <end position="240"/>
    </location>
</feature>
<dbReference type="AlphaFoldDB" id="A0A1I3AU96"/>
<keyword evidence="2" id="KW-0732">Signal</keyword>
<sequence>MKLFYLGLAGSLACLTATFVSAEDRNPSLKLAESLRMQAMRLLDQADAIAARETGVKTAEPKGAPHPLVQVRHLREAAENLAAAGFEREADELRTRATALEREAQRRHGGEVPQQVIEELTALRRSVEELRSEVAVLRRALTRFETDVEPTPAAKPEPLPRGLVRPRIPFSQLDEPVTRPVDPRTKKNAKDPEPTPAEKVPDEFEFEYELVPIPASGSTPVPEAYNSGNTNSDPEMSKVK</sequence>
<reference evidence="4" key="1">
    <citation type="submission" date="2016-10" db="EMBL/GenBank/DDBJ databases">
        <authorList>
            <person name="Varghese N."/>
            <person name="Submissions S."/>
        </authorList>
    </citation>
    <scope>NUCLEOTIDE SEQUENCE [LARGE SCALE GENOMIC DNA]</scope>
    <source>
        <strain evidence="4">DSM 26348</strain>
    </source>
</reference>
<evidence type="ECO:0000256" key="1">
    <source>
        <dbReference type="SAM" id="MobiDB-lite"/>
    </source>
</evidence>
<organism evidence="3 4">
    <name type="scientific">Planctomicrobium piriforme</name>
    <dbReference type="NCBI Taxonomy" id="1576369"/>
    <lineage>
        <taxon>Bacteria</taxon>
        <taxon>Pseudomonadati</taxon>
        <taxon>Planctomycetota</taxon>
        <taxon>Planctomycetia</taxon>
        <taxon>Planctomycetales</taxon>
        <taxon>Planctomycetaceae</taxon>
        <taxon>Planctomicrobium</taxon>
    </lineage>
</organism>
<dbReference type="EMBL" id="FOQD01000001">
    <property type="protein sequence ID" value="SFH53583.1"/>
    <property type="molecule type" value="Genomic_DNA"/>
</dbReference>
<feature type="region of interest" description="Disordered" evidence="1">
    <location>
        <begin position="146"/>
        <end position="240"/>
    </location>
</feature>
<evidence type="ECO:0000256" key="2">
    <source>
        <dbReference type="SAM" id="SignalP"/>
    </source>
</evidence>
<keyword evidence="4" id="KW-1185">Reference proteome</keyword>
<accession>A0A1I3AU96</accession>
<dbReference type="RefSeq" id="WP_092046754.1">
    <property type="nucleotide sequence ID" value="NZ_FOQD01000001.1"/>
</dbReference>
<protein>
    <recommendedName>
        <fullName evidence="5">DUF4398 domain-containing protein</fullName>
    </recommendedName>
</protein>